<dbReference type="RefSeq" id="WP_003857336.1">
    <property type="nucleotide sequence ID" value="NZ_CP011309.1"/>
</dbReference>
<proteinExistence type="inferred from homology"/>
<feature type="domain" description="TRAM" evidence="6">
    <location>
        <begin position="6"/>
        <end position="64"/>
    </location>
</feature>
<keyword evidence="1 4" id="KW-0489">Methyltransferase</keyword>
<comment type="similarity">
    <text evidence="4">Belongs to the class I-like SAM-binding methyltransferase superfamily. RNA M5U methyltransferase family.</text>
</comment>
<evidence type="ECO:0000256" key="3">
    <source>
        <dbReference type="ARBA" id="ARBA00022691"/>
    </source>
</evidence>
<dbReference type="PANTHER" id="PTHR11061:SF30">
    <property type="entry name" value="TRNA (URACIL(54)-C(5))-METHYLTRANSFERASE"/>
    <property type="match status" value="1"/>
</dbReference>
<dbReference type="InterPro" id="IPR029063">
    <property type="entry name" value="SAM-dependent_MTases_sf"/>
</dbReference>
<feature type="binding site" evidence="4">
    <location>
        <position position="242"/>
    </location>
    <ligand>
        <name>S-adenosyl-L-methionine</name>
        <dbReference type="ChEBI" id="CHEBI:59789"/>
    </ligand>
</feature>
<feature type="binding site" evidence="4">
    <location>
        <position position="278"/>
    </location>
    <ligand>
        <name>S-adenosyl-L-methionine</name>
        <dbReference type="ChEBI" id="CHEBI:59789"/>
    </ligand>
</feature>
<keyword evidence="8" id="KW-1185">Reference proteome</keyword>
<dbReference type="InterPro" id="IPR012340">
    <property type="entry name" value="NA-bd_OB-fold"/>
</dbReference>
<keyword evidence="3 4" id="KW-0949">S-adenosyl-L-methionine</keyword>
<dbReference type="GO" id="GO:0070041">
    <property type="term" value="F:rRNA (uridine-C5-)-methyltransferase activity"/>
    <property type="evidence" value="ECO:0007669"/>
    <property type="project" value="TreeGrafter"/>
</dbReference>
<sequence length="412" mass="44129">MTDTVELAKGDIISVEVLRPAHGGEGIGHHDGRVIFVKGGIPGDVVDVEIAQLKKKWARGEVVKVTTASADRVDSRCPAAAAGAGCCDYAELNPTVELEIKSRVLRDQLERIGGIDELPEFELHDLEPTAGWRTRVRLGVDASGRAGFRKLKSNELVTEVACSQVVPELLEGLVGEGARRFTPGVEIIAAIDDAGQRHVVESRKAPRGRRTETVLKVLEGTGEVEQKVGDYTWKFPVSSFWQAHTKAPAAYSEFIAEALTGLELVDVDKRGPVAWDLYGGVGLFAPIITSKLQAAVHSVELSPGSAEAGEEALAGLPVTFHTGRVEGMASQLPSPNVVVLDPPRTGAGSDVLKSIAEAKPQLVIHIGCDPATFARDVADWKLNGYEMDQLAVFNAFPGTHHFETIGVFVRVS</sequence>
<dbReference type="PANTHER" id="PTHR11061">
    <property type="entry name" value="RNA M5U METHYLTRANSFERASE"/>
    <property type="match status" value="1"/>
</dbReference>
<dbReference type="InterPro" id="IPR002792">
    <property type="entry name" value="TRAM_dom"/>
</dbReference>
<evidence type="ECO:0000256" key="5">
    <source>
        <dbReference type="PROSITE-ProRule" id="PRU10015"/>
    </source>
</evidence>
<keyword evidence="2 4" id="KW-0808">Transferase</keyword>
<dbReference type="Proteomes" id="UP000034037">
    <property type="component" value="Chromosome"/>
</dbReference>
<dbReference type="PROSITE" id="PS01230">
    <property type="entry name" value="TRMA_1"/>
    <property type="match status" value="1"/>
</dbReference>
<dbReference type="Pfam" id="PF01938">
    <property type="entry name" value="TRAM"/>
    <property type="match status" value="1"/>
</dbReference>
<evidence type="ECO:0000256" key="2">
    <source>
        <dbReference type="ARBA" id="ARBA00022679"/>
    </source>
</evidence>
<name>A0A0F6Z5F9_9CORY</name>
<dbReference type="HOGENOM" id="CLU_014689_7_0_11"/>
<dbReference type="SUPFAM" id="SSF53335">
    <property type="entry name" value="S-adenosyl-L-methionine-dependent methyltransferases"/>
    <property type="match status" value="1"/>
</dbReference>
<dbReference type="AlphaFoldDB" id="A0A0F6Z5F9"/>
<protein>
    <submittedName>
        <fullName evidence="7">RNA methyltransferase</fullName>
    </submittedName>
</protein>
<dbReference type="Gene3D" id="2.40.50.140">
    <property type="entry name" value="Nucleic acid-binding proteins"/>
    <property type="match status" value="1"/>
</dbReference>
<reference evidence="7 8" key="1">
    <citation type="submission" date="2015-04" db="EMBL/GenBank/DDBJ databases">
        <title>Complete Genome Sequence of Brevibacterium flavum ATCC 15168.</title>
        <authorList>
            <person name="Ahn J."/>
            <person name="Park G."/>
            <person name="Jeon W."/>
            <person name="Jang Y."/>
            <person name="Jang M."/>
            <person name="Lee H."/>
            <person name="Lee H."/>
        </authorList>
    </citation>
    <scope>NUCLEOTIDE SEQUENCE [LARGE SCALE GENOMIC DNA]</scope>
    <source>
        <strain evidence="7 8">ATCC 15168</strain>
    </source>
</reference>
<dbReference type="PROSITE" id="PS50926">
    <property type="entry name" value="TRAM"/>
    <property type="match status" value="1"/>
</dbReference>
<gene>
    <name evidence="7" type="ORF">YH66_08870</name>
</gene>
<dbReference type="PROSITE" id="PS51687">
    <property type="entry name" value="SAM_MT_RNA_M5U"/>
    <property type="match status" value="1"/>
</dbReference>
<dbReference type="InterPro" id="IPR030390">
    <property type="entry name" value="MeTrfase_TrmA_AS"/>
</dbReference>
<feature type="binding site" evidence="4">
    <location>
        <position position="341"/>
    </location>
    <ligand>
        <name>S-adenosyl-L-methionine</name>
        <dbReference type="ChEBI" id="CHEBI:59789"/>
    </ligand>
</feature>
<evidence type="ECO:0000313" key="7">
    <source>
        <dbReference type="EMBL" id="AKF27647.1"/>
    </source>
</evidence>
<feature type="active site" description="Nucleophile" evidence="4">
    <location>
        <position position="368"/>
    </location>
</feature>
<dbReference type="InterPro" id="IPR010280">
    <property type="entry name" value="U5_MeTrfase_fam"/>
</dbReference>
<dbReference type="Gene3D" id="3.40.50.150">
    <property type="entry name" value="Vaccinia Virus protein VP39"/>
    <property type="match status" value="1"/>
</dbReference>
<feature type="binding site" evidence="4">
    <location>
        <position position="300"/>
    </location>
    <ligand>
        <name>S-adenosyl-L-methionine</name>
        <dbReference type="ChEBI" id="CHEBI:59789"/>
    </ligand>
</feature>
<evidence type="ECO:0000259" key="6">
    <source>
        <dbReference type="PROSITE" id="PS50926"/>
    </source>
</evidence>
<dbReference type="GO" id="GO:0070475">
    <property type="term" value="P:rRNA base methylation"/>
    <property type="evidence" value="ECO:0007669"/>
    <property type="project" value="TreeGrafter"/>
</dbReference>
<evidence type="ECO:0000313" key="8">
    <source>
        <dbReference type="Proteomes" id="UP000034037"/>
    </source>
</evidence>
<evidence type="ECO:0000256" key="4">
    <source>
        <dbReference type="PROSITE-ProRule" id="PRU01024"/>
    </source>
</evidence>
<accession>A0A0F6Z5F9</accession>
<organism evidence="7 8">
    <name type="scientific">[Brevibacterium] flavum</name>
    <dbReference type="NCBI Taxonomy" id="92706"/>
    <lineage>
        <taxon>Bacteria</taxon>
        <taxon>Bacillati</taxon>
        <taxon>Actinomycetota</taxon>
        <taxon>Actinomycetes</taxon>
        <taxon>Mycobacteriales</taxon>
        <taxon>Corynebacteriaceae</taxon>
        <taxon>Corynebacterium</taxon>
    </lineage>
</organism>
<dbReference type="EMBL" id="CP011309">
    <property type="protein sequence ID" value="AKF27647.1"/>
    <property type="molecule type" value="Genomic_DNA"/>
</dbReference>
<feature type="active site" evidence="5">
    <location>
        <position position="368"/>
    </location>
</feature>
<evidence type="ECO:0000256" key="1">
    <source>
        <dbReference type="ARBA" id="ARBA00022603"/>
    </source>
</evidence>
<dbReference type="SUPFAM" id="SSF50249">
    <property type="entry name" value="Nucleic acid-binding proteins"/>
    <property type="match status" value="1"/>
</dbReference>
<dbReference type="Pfam" id="PF05958">
    <property type="entry name" value="tRNA_U5-meth_tr"/>
    <property type="match status" value="1"/>
</dbReference>
<dbReference type="PATRIC" id="fig|92706.3.peg.1847"/>